<dbReference type="Gene3D" id="1.10.760.10">
    <property type="entry name" value="Cytochrome c-like domain"/>
    <property type="match status" value="1"/>
</dbReference>
<dbReference type="GO" id="GO:0016020">
    <property type="term" value="C:membrane"/>
    <property type="evidence" value="ECO:0007669"/>
    <property type="project" value="UniProtKB-SubCell"/>
</dbReference>
<accession>A0A2R4MCL5</accession>
<feature type="chain" id="PRO_5015351254" description="Cytochrome c1" evidence="11">
    <location>
        <begin position="26"/>
        <end position="281"/>
    </location>
</feature>
<dbReference type="PROSITE" id="PS51007">
    <property type="entry name" value="CYTC"/>
    <property type="match status" value="1"/>
</dbReference>
<evidence type="ECO:0000259" key="12">
    <source>
        <dbReference type="PROSITE" id="PS51007"/>
    </source>
</evidence>
<dbReference type="GO" id="GO:0020037">
    <property type="term" value="F:heme binding"/>
    <property type="evidence" value="ECO:0007669"/>
    <property type="project" value="InterPro"/>
</dbReference>
<dbReference type="SUPFAM" id="SSF46626">
    <property type="entry name" value="Cytochrome c"/>
    <property type="match status" value="1"/>
</dbReference>
<dbReference type="PANTHER" id="PTHR10266">
    <property type="entry name" value="CYTOCHROME C1"/>
    <property type="match status" value="1"/>
</dbReference>
<dbReference type="GO" id="GO:0009055">
    <property type="term" value="F:electron transfer activity"/>
    <property type="evidence" value="ECO:0007669"/>
    <property type="project" value="InterPro"/>
</dbReference>
<evidence type="ECO:0000256" key="5">
    <source>
        <dbReference type="ARBA" id="ARBA00022723"/>
    </source>
</evidence>
<keyword evidence="5 9" id="KW-0479">Metal-binding</keyword>
<sequence length="281" mass="30884">MKKLNSIIGAALIAASGLMAGGAYAAGAGDYKGPEAKLIDWTFGGVFGTYDKAQLQRGFQVFQEVCSSCHGAELFSFRMLEKEGGPEYSEEQVKALAASYTIQDPEHIDGERSGVPADKWPNPFESDQDAKDANGGVIPPDFSVLAKARNVPQKFPNWIGNYFTAYQEGGADYIYNLLVGYNEPPEGVEVGPGTYWNDHFHGSGGTLAMAQPIYDEMVDYEGAAPETVDQYAKDVAAFMMWLAEPDMTSRKQLGFNVLLFLFLFAGMMYMVKRKLWSNVDH</sequence>
<dbReference type="EMBL" id="CP021330">
    <property type="protein sequence ID" value="AVX03788.1"/>
    <property type="molecule type" value="Genomic_DNA"/>
</dbReference>
<dbReference type="Gene3D" id="1.20.5.100">
    <property type="entry name" value="Cytochrome c1, transmembrane anchor, C-terminal"/>
    <property type="match status" value="1"/>
</dbReference>
<feature type="binding site" description="covalent" evidence="9">
    <location>
        <position position="70"/>
    </location>
    <ligand>
        <name>heme c</name>
        <dbReference type="ChEBI" id="CHEBI:61717"/>
    </ligand>
</feature>
<keyword evidence="14" id="KW-1185">Reference proteome</keyword>
<feature type="transmembrane region" description="Helical" evidence="10">
    <location>
        <begin position="253"/>
        <end position="271"/>
    </location>
</feature>
<feature type="domain" description="Cytochrome c" evidence="12">
    <location>
        <begin position="53"/>
        <end position="178"/>
    </location>
</feature>
<dbReference type="AlphaFoldDB" id="A0A2R4MCL5"/>
<feature type="signal peptide" evidence="11">
    <location>
        <begin position="1"/>
        <end position="25"/>
    </location>
</feature>
<reference evidence="13 14" key="1">
    <citation type="submission" date="2017-05" db="EMBL/GenBank/DDBJ databases">
        <title>Genome Analysis of Maritalea myrionectae HL2708#5.</title>
        <authorList>
            <consortium name="Cotde Inc.-PKNU"/>
            <person name="Jang D."/>
            <person name="Oh H.-M."/>
        </authorList>
    </citation>
    <scope>NUCLEOTIDE SEQUENCE [LARGE SCALE GENOMIC DNA]</scope>
    <source>
        <strain evidence="13 14">HL2708#5</strain>
    </source>
</reference>
<evidence type="ECO:0000256" key="4">
    <source>
        <dbReference type="ARBA" id="ARBA00022692"/>
    </source>
</evidence>
<evidence type="ECO:0000256" key="10">
    <source>
        <dbReference type="SAM" id="Phobius"/>
    </source>
</evidence>
<dbReference type="Proteomes" id="UP000258927">
    <property type="component" value="Chromosome"/>
</dbReference>
<evidence type="ECO:0000256" key="2">
    <source>
        <dbReference type="ARBA" id="ARBA00016165"/>
    </source>
</evidence>
<dbReference type="InterPro" id="IPR036909">
    <property type="entry name" value="Cyt_c-like_dom_sf"/>
</dbReference>
<evidence type="ECO:0000256" key="7">
    <source>
        <dbReference type="ARBA" id="ARBA00023004"/>
    </source>
</evidence>
<evidence type="ECO:0000256" key="9">
    <source>
        <dbReference type="PIRSR" id="PIRSR602326-1"/>
    </source>
</evidence>
<evidence type="ECO:0000256" key="6">
    <source>
        <dbReference type="ARBA" id="ARBA00022989"/>
    </source>
</evidence>
<keyword evidence="7 9" id="KW-0408">Iron</keyword>
<evidence type="ECO:0000256" key="11">
    <source>
        <dbReference type="SAM" id="SignalP"/>
    </source>
</evidence>
<keyword evidence="8 10" id="KW-0472">Membrane</keyword>
<comment type="cofactor">
    <cofactor evidence="9">
        <name>heme c</name>
        <dbReference type="ChEBI" id="CHEBI:61717"/>
    </cofactor>
    <text evidence="9">Binds 1 heme c group covalently per subunit.</text>
</comment>
<feature type="binding site" description="covalent" evidence="9">
    <location>
        <position position="66"/>
    </location>
    <ligand>
        <name>heme c</name>
        <dbReference type="ChEBI" id="CHEBI:61717"/>
    </ligand>
</feature>
<dbReference type="InterPro" id="IPR009056">
    <property type="entry name" value="Cyt_c-like_dom"/>
</dbReference>
<dbReference type="PANTHER" id="PTHR10266:SF3">
    <property type="entry name" value="CYTOCHROME C1, HEME PROTEIN, MITOCHONDRIAL"/>
    <property type="match status" value="1"/>
</dbReference>
<keyword evidence="11" id="KW-0732">Signal</keyword>
<evidence type="ECO:0000256" key="8">
    <source>
        <dbReference type="ARBA" id="ARBA00023136"/>
    </source>
</evidence>
<organism evidence="13 14">
    <name type="scientific">Maritalea myrionectae</name>
    <dbReference type="NCBI Taxonomy" id="454601"/>
    <lineage>
        <taxon>Bacteria</taxon>
        <taxon>Pseudomonadati</taxon>
        <taxon>Pseudomonadota</taxon>
        <taxon>Alphaproteobacteria</taxon>
        <taxon>Hyphomicrobiales</taxon>
        <taxon>Devosiaceae</taxon>
        <taxon>Maritalea</taxon>
    </lineage>
</organism>
<dbReference type="InterPro" id="IPR002326">
    <property type="entry name" value="Cyt_c1"/>
</dbReference>
<dbReference type="Pfam" id="PF02167">
    <property type="entry name" value="Cytochrom_C1"/>
    <property type="match status" value="1"/>
</dbReference>
<comment type="subcellular location">
    <subcellularLocation>
        <location evidence="1">Membrane</location>
    </subcellularLocation>
</comment>
<feature type="binding site" description="covalent" evidence="9">
    <location>
        <position position="209"/>
    </location>
    <ligand>
        <name>heme c</name>
        <dbReference type="ChEBI" id="CHEBI:61717"/>
    </ligand>
</feature>
<dbReference type="KEGG" id="mmyr:MXMO3_01257"/>
<evidence type="ECO:0000256" key="1">
    <source>
        <dbReference type="ARBA" id="ARBA00004370"/>
    </source>
</evidence>
<gene>
    <name evidence="13" type="ORF">MXMO3_01257</name>
</gene>
<evidence type="ECO:0000256" key="3">
    <source>
        <dbReference type="ARBA" id="ARBA00022617"/>
    </source>
</evidence>
<dbReference type="GO" id="GO:0046872">
    <property type="term" value="F:metal ion binding"/>
    <property type="evidence" value="ECO:0007669"/>
    <property type="project" value="UniProtKB-KW"/>
</dbReference>
<dbReference type="STRING" id="1122213.GCA_000423365_01539"/>
<name>A0A2R4MCL5_9HYPH</name>
<keyword evidence="6 10" id="KW-1133">Transmembrane helix</keyword>
<proteinExistence type="predicted"/>
<protein>
    <recommendedName>
        <fullName evidence="2">Cytochrome c1</fullName>
    </recommendedName>
</protein>
<keyword evidence="4 10" id="KW-0812">Transmembrane</keyword>
<feature type="binding site" description="covalent" evidence="9">
    <location>
        <position position="69"/>
    </location>
    <ligand>
        <name>heme c</name>
        <dbReference type="ChEBI" id="CHEBI:61717"/>
    </ligand>
</feature>
<dbReference type="PRINTS" id="PR00603">
    <property type="entry name" value="CYTOCHROMEC1"/>
</dbReference>
<keyword evidence="3 9" id="KW-0349">Heme</keyword>
<evidence type="ECO:0000313" key="14">
    <source>
        <dbReference type="Proteomes" id="UP000258927"/>
    </source>
</evidence>
<evidence type="ECO:0000313" key="13">
    <source>
        <dbReference type="EMBL" id="AVX03788.1"/>
    </source>
</evidence>